<gene>
    <name evidence="2" type="ORF">BJ875DRAFT_485368</name>
</gene>
<proteinExistence type="predicted"/>
<dbReference type="AlphaFoldDB" id="A0A9P7YHJ6"/>
<feature type="region of interest" description="Disordered" evidence="1">
    <location>
        <begin position="1"/>
        <end position="65"/>
    </location>
</feature>
<dbReference type="EMBL" id="MU251511">
    <property type="protein sequence ID" value="KAG9233195.1"/>
    <property type="molecule type" value="Genomic_DNA"/>
</dbReference>
<protein>
    <submittedName>
        <fullName evidence="2">Uncharacterized protein</fullName>
    </submittedName>
</protein>
<organism evidence="2 3">
    <name type="scientific">Amylocarpus encephaloides</name>
    <dbReference type="NCBI Taxonomy" id="45428"/>
    <lineage>
        <taxon>Eukaryota</taxon>
        <taxon>Fungi</taxon>
        <taxon>Dikarya</taxon>
        <taxon>Ascomycota</taxon>
        <taxon>Pezizomycotina</taxon>
        <taxon>Leotiomycetes</taxon>
        <taxon>Helotiales</taxon>
        <taxon>Helotiales incertae sedis</taxon>
        <taxon>Amylocarpus</taxon>
    </lineage>
</organism>
<feature type="compositionally biased region" description="Low complexity" evidence="1">
    <location>
        <begin position="16"/>
        <end position="50"/>
    </location>
</feature>
<reference evidence="2" key="1">
    <citation type="journal article" date="2021" name="IMA Fungus">
        <title>Genomic characterization of three marine fungi, including Emericellopsis atlantica sp. nov. with signatures of a generalist lifestyle and marine biomass degradation.</title>
        <authorList>
            <person name="Hagestad O.C."/>
            <person name="Hou L."/>
            <person name="Andersen J.H."/>
            <person name="Hansen E.H."/>
            <person name="Altermark B."/>
            <person name="Li C."/>
            <person name="Kuhnert E."/>
            <person name="Cox R.J."/>
            <person name="Crous P.W."/>
            <person name="Spatafora J.W."/>
            <person name="Lail K."/>
            <person name="Amirebrahimi M."/>
            <person name="Lipzen A."/>
            <person name="Pangilinan J."/>
            <person name="Andreopoulos W."/>
            <person name="Hayes R.D."/>
            <person name="Ng V."/>
            <person name="Grigoriev I.V."/>
            <person name="Jackson S.A."/>
            <person name="Sutton T.D.S."/>
            <person name="Dobson A.D.W."/>
            <person name="Rama T."/>
        </authorList>
    </citation>
    <scope>NUCLEOTIDE SEQUENCE</scope>
    <source>
        <strain evidence="2">TRa018bII</strain>
    </source>
</reference>
<evidence type="ECO:0000313" key="2">
    <source>
        <dbReference type="EMBL" id="KAG9233195.1"/>
    </source>
</evidence>
<sequence length="770" mass="87488">MNPRDFVTPLPPGVLQQTPEQRQQQQQQLQQLPNQQTVQQASDQRQGQSQPRKPPAQYNQQPPTCHGTIWIFPNAITSSTFTKPPGFRRPRYGPKALNVPRLENIRLTPQQLQILQRHQRAQGLGQPSQSLFSAAGGALFDPKNPVPDPPSNYPQGMLVAGSALTTSPTQLPTSRVLSKPPRKQAVTGFSQFPSVGVQGQRQQVPRAPLNPPPPKQYMVGMSQYSLDIRPQQARPPPINAPRNPPIPTPIYSHTYPTPSRPLHHKPRLPRTPSSKPHLSLLTPQKPQAHPPLQTVLSLPTYQKFLIKHGLDEDSWPANAASSGGPSLQSHYVSHTFDATGFEVPIHRHDVWTLFSREKPPLCIDMEAVEKYIVMVCRWVNRMYRVGGKGLGVVLDEKGEDVNKHVEGDVGLPPNCVGMHESFWECVRENRFEDAVEKLNSAGIKMKTFYETRFIFVSFILKSPFRPILLVISPEYRTLDFLDPQMHTYEVDKMPEQVFDTFRLAFSILRHLLGRSMDSGEWRLRWHGAAQQNPGGDINHAFIAQMANALALGLKYELHSGFEIFVETPGDKMIQDKHRDAWANTPTSVTVRSWERGYENKRERAALEMLKGGFDKRGECSYKSGDAPYREGMLQMRITGAKMAVERVGFTWLKDVEELYKVVRGRLGEEEMEEDNWDFQMEEEKEEEGGYSWDGPDEIDEYNDDEEGRRKNWEGIVEQDLKEILGPLNQVSFAPVEERIDGEFRTMRFLGSELHLNLGPDQGDENIEDDN</sequence>
<feature type="region of interest" description="Disordered" evidence="1">
    <location>
        <begin position="191"/>
        <end position="217"/>
    </location>
</feature>
<feature type="compositionally biased region" description="Low complexity" evidence="1">
    <location>
        <begin position="195"/>
        <end position="204"/>
    </location>
</feature>
<feature type="compositionally biased region" description="Polar residues" evidence="1">
    <location>
        <begin position="271"/>
        <end position="285"/>
    </location>
</feature>
<accession>A0A9P7YHJ6</accession>
<name>A0A9P7YHJ6_9HELO</name>
<evidence type="ECO:0000313" key="3">
    <source>
        <dbReference type="Proteomes" id="UP000824998"/>
    </source>
</evidence>
<feature type="region of interest" description="Disordered" evidence="1">
    <location>
        <begin position="230"/>
        <end position="288"/>
    </location>
</feature>
<keyword evidence="3" id="KW-1185">Reference proteome</keyword>
<comment type="caution">
    <text evidence="2">The sequence shown here is derived from an EMBL/GenBank/DDBJ whole genome shotgun (WGS) entry which is preliminary data.</text>
</comment>
<feature type="compositionally biased region" description="Pro residues" evidence="1">
    <location>
        <begin position="233"/>
        <end position="248"/>
    </location>
</feature>
<dbReference type="Proteomes" id="UP000824998">
    <property type="component" value="Unassembled WGS sequence"/>
</dbReference>
<evidence type="ECO:0000256" key="1">
    <source>
        <dbReference type="SAM" id="MobiDB-lite"/>
    </source>
</evidence>